<dbReference type="InterPro" id="IPR004607">
    <property type="entry name" value="GART"/>
</dbReference>
<dbReference type="GO" id="GO:0004644">
    <property type="term" value="F:phosphoribosylglycinamide formyltransferase activity"/>
    <property type="evidence" value="ECO:0007669"/>
    <property type="project" value="UniProtKB-UniRule"/>
</dbReference>
<accession>A0A9D1MVY0</accession>
<dbReference type="EC" id="2.1.2.2" evidence="4"/>
<dbReference type="PANTHER" id="PTHR43369:SF2">
    <property type="entry name" value="PHOSPHORIBOSYLGLYCINAMIDE FORMYLTRANSFERASE"/>
    <property type="match status" value="1"/>
</dbReference>
<dbReference type="GO" id="GO:0006189">
    <property type="term" value="P:'de novo' IMP biosynthetic process"/>
    <property type="evidence" value="ECO:0007669"/>
    <property type="project" value="UniProtKB-UniRule"/>
</dbReference>
<dbReference type="Proteomes" id="UP000824125">
    <property type="component" value="Unassembled WGS sequence"/>
</dbReference>
<protein>
    <recommendedName>
        <fullName evidence="4">Phosphoribosylglycinamide formyltransferase</fullName>
        <ecNumber evidence="4">2.1.2.2</ecNumber>
    </recommendedName>
    <alternativeName>
        <fullName evidence="4">5'-phosphoribosylglycinamide transformylase</fullName>
    </alternativeName>
    <alternativeName>
        <fullName evidence="4">GAR transformylase</fullName>
        <shortName evidence="4">GART</shortName>
    </alternativeName>
</protein>
<name>A0A9D1MVY0_9FIRM</name>
<gene>
    <name evidence="4" type="primary">purN</name>
    <name evidence="6" type="ORF">IAD23_08360</name>
</gene>
<feature type="binding site" evidence="4">
    <location>
        <begin position="12"/>
        <end position="14"/>
    </location>
    <ligand>
        <name>N(1)-(5-phospho-beta-D-ribosyl)glycinamide</name>
        <dbReference type="ChEBI" id="CHEBI:143788"/>
    </ligand>
</feature>
<reference evidence="6" key="2">
    <citation type="journal article" date="2021" name="PeerJ">
        <title>Extensive microbial diversity within the chicken gut microbiome revealed by metagenomics and culture.</title>
        <authorList>
            <person name="Gilroy R."/>
            <person name="Ravi A."/>
            <person name="Getino M."/>
            <person name="Pursley I."/>
            <person name="Horton D.L."/>
            <person name="Alikhan N.F."/>
            <person name="Baker D."/>
            <person name="Gharbi K."/>
            <person name="Hall N."/>
            <person name="Watson M."/>
            <person name="Adriaenssens E.M."/>
            <person name="Foster-Nyarko E."/>
            <person name="Jarju S."/>
            <person name="Secka A."/>
            <person name="Antonio M."/>
            <person name="Oren A."/>
            <person name="Chaudhuri R.R."/>
            <person name="La Ragione R."/>
            <person name="Hildebrand F."/>
            <person name="Pallen M.J."/>
        </authorList>
    </citation>
    <scope>NUCLEOTIDE SEQUENCE</scope>
    <source>
        <strain evidence="6">CHK176-6737</strain>
    </source>
</reference>
<feature type="binding site" evidence="4">
    <location>
        <position position="66"/>
    </location>
    <ligand>
        <name>(6R)-10-formyltetrahydrofolate</name>
        <dbReference type="ChEBI" id="CHEBI:195366"/>
    </ligand>
</feature>
<dbReference type="PANTHER" id="PTHR43369">
    <property type="entry name" value="PHOSPHORIBOSYLGLYCINAMIDE FORMYLTRANSFERASE"/>
    <property type="match status" value="1"/>
</dbReference>
<comment type="pathway">
    <text evidence="1 4">Purine metabolism; IMP biosynthesis via de novo pathway; N(2)-formyl-N(1)-(5-phospho-D-ribosyl)glycinamide from N(1)-(5-phospho-D-ribosyl)glycinamide (10-formyl THF route): step 1/1.</text>
</comment>
<dbReference type="SUPFAM" id="SSF53328">
    <property type="entry name" value="Formyltransferase"/>
    <property type="match status" value="1"/>
</dbReference>
<evidence type="ECO:0000256" key="4">
    <source>
        <dbReference type="HAMAP-Rule" id="MF_01930"/>
    </source>
</evidence>
<organism evidence="6 7">
    <name type="scientific">Candidatus Scybalenecus merdavium</name>
    <dbReference type="NCBI Taxonomy" id="2840939"/>
    <lineage>
        <taxon>Bacteria</taxon>
        <taxon>Bacillati</taxon>
        <taxon>Bacillota</taxon>
        <taxon>Clostridia</taxon>
        <taxon>Eubacteriales</taxon>
        <taxon>Oscillospiraceae</taxon>
        <taxon>Oscillospiraceae incertae sedis</taxon>
        <taxon>Candidatus Scybalenecus</taxon>
    </lineage>
</organism>
<evidence type="ECO:0000313" key="7">
    <source>
        <dbReference type="Proteomes" id="UP000824125"/>
    </source>
</evidence>
<reference evidence="6" key="1">
    <citation type="submission" date="2020-10" db="EMBL/GenBank/DDBJ databases">
        <authorList>
            <person name="Gilroy R."/>
        </authorList>
    </citation>
    <scope>NUCLEOTIDE SEQUENCE</scope>
    <source>
        <strain evidence="6">CHK176-6737</strain>
    </source>
</reference>
<dbReference type="InterPro" id="IPR036477">
    <property type="entry name" value="Formyl_transf_N_sf"/>
</dbReference>
<dbReference type="GO" id="GO:0005737">
    <property type="term" value="C:cytoplasm"/>
    <property type="evidence" value="ECO:0007669"/>
    <property type="project" value="TreeGrafter"/>
</dbReference>
<comment type="similarity">
    <text evidence="4">Belongs to the GART family.</text>
</comment>
<dbReference type="AlphaFoldDB" id="A0A9D1MVY0"/>
<dbReference type="CDD" id="cd08645">
    <property type="entry name" value="FMT_core_GART"/>
    <property type="match status" value="1"/>
</dbReference>
<evidence type="ECO:0000256" key="2">
    <source>
        <dbReference type="ARBA" id="ARBA00022679"/>
    </source>
</evidence>
<evidence type="ECO:0000313" key="6">
    <source>
        <dbReference type="EMBL" id="HIU69954.1"/>
    </source>
</evidence>
<evidence type="ECO:0000256" key="3">
    <source>
        <dbReference type="ARBA" id="ARBA00022755"/>
    </source>
</evidence>
<dbReference type="Gene3D" id="3.40.50.170">
    <property type="entry name" value="Formyl transferase, N-terminal domain"/>
    <property type="match status" value="1"/>
</dbReference>
<keyword evidence="2 4" id="KW-0808">Transferase</keyword>
<keyword evidence="3 4" id="KW-0658">Purine biosynthesis</keyword>
<comment type="function">
    <text evidence="4">Catalyzes the transfer of a formyl group from 10-formyltetrahydrofolate to 5-phospho-ribosyl-glycinamide (GAR), producing 5-phospho-ribosyl-N-formylglycinamide (FGAR) and tetrahydrofolate.</text>
</comment>
<feature type="binding site" evidence="4">
    <location>
        <position position="108"/>
    </location>
    <ligand>
        <name>(6R)-10-formyltetrahydrofolate</name>
        <dbReference type="ChEBI" id="CHEBI:195366"/>
    </ligand>
</feature>
<feature type="domain" description="Formyl transferase N-terminal" evidence="5">
    <location>
        <begin position="3"/>
        <end position="189"/>
    </location>
</feature>
<sequence>MLNIAVFVSGGGTNLQALIDAQARGEIKNGRITFVLASNDQAYALERAKRAGIEAAVVSRKAYATKEAYDRAVLDALEGRDIGLIVLAGFLSILGTDVIRRYENKIINVHPSLIPLFCGDGFYGKRVHRAVLDSGMKVTGATVHFVNEITDGGAIILQKAVPIEPGDTEDILQYRVMRLAEWEILPKAVSLFCEGRIRIEDGRRTTIL</sequence>
<evidence type="ECO:0000259" key="5">
    <source>
        <dbReference type="Pfam" id="PF00551"/>
    </source>
</evidence>
<dbReference type="NCBIfam" id="TIGR00639">
    <property type="entry name" value="PurN"/>
    <property type="match status" value="1"/>
</dbReference>
<comment type="catalytic activity">
    <reaction evidence="4">
        <text>N(1)-(5-phospho-beta-D-ribosyl)glycinamide + (6R)-10-formyltetrahydrofolate = N(2)-formyl-N(1)-(5-phospho-beta-D-ribosyl)glycinamide + (6S)-5,6,7,8-tetrahydrofolate + H(+)</text>
        <dbReference type="Rhea" id="RHEA:15053"/>
        <dbReference type="ChEBI" id="CHEBI:15378"/>
        <dbReference type="ChEBI" id="CHEBI:57453"/>
        <dbReference type="ChEBI" id="CHEBI:143788"/>
        <dbReference type="ChEBI" id="CHEBI:147286"/>
        <dbReference type="ChEBI" id="CHEBI:195366"/>
        <dbReference type="EC" id="2.1.2.2"/>
    </reaction>
</comment>
<feature type="site" description="Raises pKa of active site His" evidence="4">
    <location>
        <position position="151"/>
    </location>
</feature>
<dbReference type="HAMAP" id="MF_01930">
    <property type="entry name" value="PurN"/>
    <property type="match status" value="1"/>
</dbReference>
<comment type="caution">
    <text evidence="4">Lacks conserved residue(s) required for the propagation of feature annotation.</text>
</comment>
<evidence type="ECO:0000256" key="1">
    <source>
        <dbReference type="ARBA" id="ARBA00005054"/>
    </source>
</evidence>
<proteinExistence type="inferred from homology"/>
<comment type="caution">
    <text evidence="6">The sequence shown here is derived from an EMBL/GenBank/DDBJ whole genome shotgun (WGS) entry which is preliminary data.</text>
</comment>
<dbReference type="Pfam" id="PF00551">
    <property type="entry name" value="Formyl_trans_N"/>
    <property type="match status" value="1"/>
</dbReference>
<dbReference type="EMBL" id="DVNM01000046">
    <property type="protein sequence ID" value="HIU69954.1"/>
    <property type="molecule type" value="Genomic_DNA"/>
</dbReference>
<feature type="active site" description="Proton donor" evidence="4">
    <location>
        <position position="110"/>
    </location>
</feature>
<dbReference type="InterPro" id="IPR002376">
    <property type="entry name" value="Formyl_transf_N"/>
</dbReference>